<keyword evidence="1" id="KW-0175">Coiled coil</keyword>
<sequence>MGASAVIIKGGHLEHEIAAGKATDLIYDGEFEDISSEYIKMEKGKIVHGAGCSFSAALAAELAKGNNLRDAAVSAKKFVHDAISGGEEVSNLIVAATADAKAKLDRAKRKLSGLKEEVFNLEIRASDAE</sequence>
<dbReference type="GO" id="GO:0009228">
    <property type="term" value="P:thiamine biosynthetic process"/>
    <property type="evidence" value="ECO:0007669"/>
    <property type="project" value="TreeGrafter"/>
</dbReference>
<proteinExistence type="predicted"/>
<organism evidence="3">
    <name type="scientific">marine sediment metagenome</name>
    <dbReference type="NCBI Taxonomy" id="412755"/>
    <lineage>
        <taxon>unclassified sequences</taxon>
        <taxon>metagenomes</taxon>
        <taxon>ecological metagenomes</taxon>
    </lineage>
</organism>
<feature type="non-terminal residue" evidence="3">
    <location>
        <position position="129"/>
    </location>
</feature>
<dbReference type="AlphaFoldDB" id="X1I6T2"/>
<feature type="domain" description="Pyridoxamine kinase/Phosphomethylpyrimidine kinase" evidence="2">
    <location>
        <begin position="1"/>
        <end position="89"/>
    </location>
</feature>
<feature type="coiled-coil region" evidence="1">
    <location>
        <begin position="97"/>
        <end position="124"/>
    </location>
</feature>
<dbReference type="EMBL" id="BARU01019487">
    <property type="protein sequence ID" value="GAH53288.1"/>
    <property type="molecule type" value="Genomic_DNA"/>
</dbReference>
<dbReference type="PANTHER" id="PTHR20858:SF17">
    <property type="entry name" value="HYDROXYMETHYLPYRIMIDINE_PHOSPHOMETHYLPYRIMIDINE KINASE THI20-RELATED"/>
    <property type="match status" value="1"/>
</dbReference>
<evidence type="ECO:0000313" key="3">
    <source>
        <dbReference type="EMBL" id="GAH53288.1"/>
    </source>
</evidence>
<comment type="caution">
    <text evidence="3">The sequence shown here is derived from an EMBL/GenBank/DDBJ whole genome shotgun (WGS) entry which is preliminary data.</text>
</comment>
<evidence type="ECO:0000259" key="2">
    <source>
        <dbReference type="Pfam" id="PF08543"/>
    </source>
</evidence>
<dbReference type="GO" id="GO:0008972">
    <property type="term" value="F:phosphomethylpyrimidine kinase activity"/>
    <property type="evidence" value="ECO:0007669"/>
    <property type="project" value="TreeGrafter"/>
</dbReference>
<dbReference type="Pfam" id="PF08543">
    <property type="entry name" value="Phos_pyr_kin"/>
    <property type="match status" value="1"/>
</dbReference>
<dbReference type="GO" id="GO:0005829">
    <property type="term" value="C:cytosol"/>
    <property type="evidence" value="ECO:0007669"/>
    <property type="project" value="TreeGrafter"/>
</dbReference>
<accession>X1I6T2</accession>
<dbReference type="PANTHER" id="PTHR20858">
    <property type="entry name" value="PHOSPHOMETHYLPYRIMIDINE KINASE"/>
    <property type="match status" value="1"/>
</dbReference>
<evidence type="ECO:0000256" key="1">
    <source>
        <dbReference type="SAM" id="Coils"/>
    </source>
</evidence>
<dbReference type="SUPFAM" id="SSF53613">
    <property type="entry name" value="Ribokinase-like"/>
    <property type="match status" value="1"/>
</dbReference>
<dbReference type="InterPro" id="IPR029056">
    <property type="entry name" value="Ribokinase-like"/>
</dbReference>
<dbReference type="InterPro" id="IPR013749">
    <property type="entry name" value="PM/HMP-P_kinase-1"/>
</dbReference>
<dbReference type="Gene3D" id="3.40.1190.20">
    <property type="match status" value="1"/>
</dbReference>
<protein>
    <recommendedName>
        <fullName evidence="2">Pyridoxamine kinase/Phosphomethylpyrimidine kinase domain-containing protein</fullName>
    </recommendedName>
</protein>
<gene>
    <name evidence="3" type="ORF">S03H2_32086</name>
</gene>
<name>X1I6T2_9ZZZZ</name>
<dbReference type="GO" id="GO:0008902">
    <property type="term" value="F:hydroxymethylpyrimidine kinase activity"/>
    <property type="evidence" value="ECO:0007669"/>
    <property type="project" value="TreeGrafter"/>
</dbReference>
<reference evidence="3" key="1">
    <citation type="journal article" date="2014" name="Front. Microbiol.">
        <title>High frequency of phylogenetically diverse reductive dehalogenase-homologous genes in deep subseafloor sedimentary metagenomes.</title>
        <authorList>
            <person name="Kawai M."/>
            <person name="Futagami T."/>
            <person name="Toyoda A."/>
            <person name="Takaki Y."/>
            <person name="Nishi S."/>
            <person name="Hori S."/>
            <person name="Arai W."/>
            <person name="Tsubouchi T."/>
            <person name="Morono Y."/>
            <person name="Uchiyama I."/>
            <person name="Ito T."/>
            <person name="Fujiyama A."/>
            <person name="Inagaki F."/>
            <person name="Takami H."/>
        </authorList>
    </citation>
    <scope>NUCLEOTIDE SEQUENCE</scope>
    <source>
        <strain evidence="3">Expedition CK06-06</strain>
    </source>
</reference>